<dbReference type="Pfam" id="PF13098">
    <property type="entry name" value="Thioredoxin_2"/>
    <property type="match status" value="1"/>
</dbReference>
<comment type="subcellular location">
    <subcellularLocation>
        <location evidence="1 7">Periplasm</location>
    </subcellularLocation>
</comment>
<feature type="domain" description="Disulphide bond isomerase DsbC/G N-terminal" evidence="8">
    <location>
        <begin position="23"/>
        <end position="89"/>
    </location>
</feature>
<dbReference type="Gene3D" id="3.40.30.10">
    <property type="entry name" value="Glutaredoxin"/>
    <property type="match status" value="1"/>
</dbReference>
<comment type="function">
    <text evidence="7">Required for disulfide bond formation in some periplasmic proteins. Acts by transferring its disulfide bond to other proteins and is reduced in the process.</text>
</comment>
<dbReference type="OrthoDB" id="12976at2"/>
<evidence type="ECO:0000313" key="10">
    <source>
        <dbReference type="EMBL" id="KMJ44861.1"/>
    </source>
</evidence>
<evidence type="ECO:0000259" key="8">
    <source>
        <dbReference type="Pfam" id="PF10411"/>
    </source>
</evidence>
<accession>A0A0J5FRC8</accession>
<evidence type="ECO:0000313" key="11">
    <source>
        <dbReference type="Proteomes" id="UP000036277"/>
    </source>
</evidence>
<dbReference type="PANTHER" id="PTHR35272">
    <property type="entry name" value="THIOL:DISULFIDE INTERCHANGE PROTEIN DSBC-RELATED"/>
    <property type="match status" value="1"/>
</dbReference>
<dbReference type="Gene3D" id="3.10.450.70">
    <property type="entry name" value="Disulphide bond isomerase, DsbC/G, N-terminal"/>
    <property type="match status" value="1"/>
</dbReference>
<evidence type="ECO:0000256" key="2">
    <source>
        <dbReference type="ARBA" id="ARBA00009813"/>
    </source>
</evidence>
<dbReference type="InterPro" id="IPR036249">
    <property type="entry name" value="Thioredoxin-like_sf"/>
</dbReference>
<keyword evidence="5" id="KW-1015">Disulfide bond</keyword>
<evidence type="ECO:0000256" key="4">
    <source>
        <dbReference type="ARBA" id="ARBA00022764"/>
    </source>
</evidence>
<dbReference type="PATRIC" id="fig|880157.4.peg.2596"/>
<comment type="caution">
    <text evidence="10">The sequence shown here is derived from an EMBL/GenBank/DDBJ whole genome shotgun (WGS) entry which is preliminary data.</text>
</comment>
<keyword evidence="10" id="KW-0413">Isomerase</keyword>
<reference evidence="10 11" key="1">
    <citation type="submission" date="2015-06" db="EMBL/GenBank/DDBJ databases">
        <title>Draft Whole-Genome Sequence of the Entomopathogenic Bacterium Xenorhabdus khoisanae.</title>
        <authorList>
            <person name="Naidoo S."/>
            <person name="Featherston J."/>
            <person name="Gray V.M."/>
        </authorList>
    </citation>
    <scope>NUCLEOTIDE SEQUENCE [LARGE SCALE GENOMIC DNA]</scope>
    <source>
        <strain evidence="10 11">MCB</strain>
    </source>
</reference>
<evidence type="ECO:0000256" key="1">
    <source>
        <dbReference type="ARBA" id="ARBA00004418"/>
    </source>
</evidence>
<keyword evidence="3 7" id="KW-0732">Signal</keyword>
<dbReference type="GO" id="GO:0042597">
    <property type="term" value="C:periplasmic space"/>
    <property type="evidence" value="ECO:0007669"/>
    <property type="project" value="UniProtKB-SubCell"/>
</dbReference>
<feature type="chain" id="PRO_5010003668" description="Thiol:disulfide interchange protein" evidence="7">
    <location>
        <begin position="22"/>
        <end position="238"/>
    </location>
</feature>
<dbReference type="NCBIfam" id="NF008129">
    <property type="entry name" value="PRK10877.1"/>
    <property type="match status" value="1"/>
</dbReference>
<dbReference type="InterPro" id="IPR012336">
    <property type="entry name" value="Thioredoxin-like_fold"/>
</dbReference>
<evidence type="ECO:0000256" key="5">
    <source>
        <dbReference type="ARBA" id="ARBA00023157"/>
    </source>
</evidence>
<dbReference type="InterPro" id="IPR009094">
    <property type="entry name" value="DiS-bond_isomerase_DsbC/G_N_sf"/>
</dbReference>
<dbReference type="InterPro" id="IPR018950">
    <property type="entry name" value="DiS-bond_isomerase_DsbC/G_N"/>
</dbReference>
<dbReference type="Proteomes" id="UP000036277">
    <property type="component" value="Unassembled WGS sequence"/>
</dbReference>
<gene>
    <name evidence="10" type="ORF">AB204_12200</name>
</gene>
<comment type="similarity">
    <text evidence="2 7">Belongs to the thioredoxin family. DsbC subfamily.</text>
</comment>
<dbReference type="CDD" id="cd03020">
    <property type="entry name" value="DsbA_DsbC_DsbG"/>
    <property type="match status" value="1"/>
</dbReference>
<dbReference type="InterPro" id="IPR017937">
    <property type="entry name" value="Thioredoxin_CS"/>
</dbReference>
<dbReference type="InterPro" id="IPR051470">
    <property type="entry name" value="Thiol:disulfide_interchange"/>
</dbReference>
<dbReference type="AlphaFoldDB" id="A0A0J5FRC8"/>
<dbReference type="SUPFAM" id="SSF52833">
    <property type="entry name" value="Thioredoxin-like"/>
    <property type="match status" value="1"/>
</dbReference>
<keyword evidence="11" id="KW-1185">Reference proteome</keyword>
<keyword evidence="4 7" id="KW-0574">Periplasm</keyword>
<feature type="signal peptide" evidence="7">
    <location>
        <begin position="1"/>
        <end position="21"/>
    </location>
</feature>
<feature type="domain" description="Thioredoxin-like fold" evidence="9">
    <location>
        <begin position="109"/>
        <end position="233"/>
    </location>
</feature>
<keyword evidence="6 7" id="KW-0676">Redox-active center</keyword>
<dbReference type="PANTHER" id="PTHR35272:SF3">
    <property type="entry name" value="THIOL:DISULFIDE INTERCHANGE PROTEIN DSBC"/>
    <property type="match status" value="1"/>
</dbReference>
<dbReference type="PROSITE" id="PS00194">
    <property type="entry name" value="THIOREDOXIN_1"/>
    <property type="match status" value="1"/>
</dbReference>
<protein>
    <recommendedName>
        <fullName evidence="7">Thiol:disulfide interchange protein</fullName>
    </recommendedName>
</protein>
<proteinExistence type="inferred from homology"/>
<dbReference type="SUPFAM" id="SSF54423">
    <property type="entry name" value="DsbC/DsbG N-terminal domain-like"/>
    <property type="match status" value="1"/>
</dbReference>
<evidence type="ECO:0000256" key="3">
    <source>
        <dbReference type="ARBA" id="ARBA00022729"/>
    </source>
</evidence>
<dbReference type="GO" id="GO:0016853">
    <property type="term" value="F:isomerase activity"/>
    <property type="evidence" value="ECO:0007669"/>
    <property type="project" value="UniProtKB-KW"/>
</dbReference>
<evidence type="ECO:0000256" key="7">
    <source>
        <dbReference type="RuleBase" id="RU364038"/>
    </source>
</evidence>
<evidence type="ECO:0000256" key="6">
    <source>
        <dbReference type="ARBA" id="ARBA00023284"/>
    </source>
</evidence>
<sequence>MKKIAFCLSLILTAFANNAFANNAFADESPINKSLAKMGIKAENITPSQISGVSAILTDHGIIYMSNDGKYLLQGPLYEMSGKIPKNVSNQVLVKKLEALKNQMIIYKAPKEKHVVTVFTDITCGYCRKLHESMQEYNDLGITVRYLAFPRHGLQHESAKEMQSIWCSATPNKSLNAVFKGDKVSPIKECKTDIAKQYQLGLQFGVQGTPAIILEDGSVIGGYLSPKDLLAMLDQRGE</sequence>
<dbReference type="EMBL" id="LFCV01000073">
    <property type="protein sequence ID" value="KMJ44861.1"/>
    <property type="molecule type" value="Genomic_DNA"/>
</dbReference>
<organism evidence="10 11">
    <name type="scientific">Xenorhabdus khoisanae</name>
    <dbReference type="NCBI Taxonomy" id="880157"/>
    <lineage>
        <taxon>Bacteria</taxon>
        <taxon>Pseudomonadati</taxon>
        <taxon>Pseudomonadota</taxon>
        <taxon>Gammaproteobacteria</taxon>
        <taxon>Enterobacterales</taxon>
        <taxon>Morganellaceae</taxon>
        <taxon>Xenorhabdus</taxon>
    </lineage>
</organism>
<dbReference type="STRING" id="880157.AB204_12200"/>
<dbReference type="InterPro" id="IPR033954">
    <property type="entry name" value="DiS-bond_Isoase_DsbC/G"/>
</dbReference>
<name>A0A0J5FRC8_9GAMM</name>
<dbReference type="RefSeq" id="WP_047963637.1">
    <property type="nucleotide sequence ID" value="NZ_CAWMBG010000073.1"/>
</dbReference>
<evidence type="ECO:0000259" key="9">
    <source>
        <dbReference type="Pfam" id="PF13098"/>
    </source>
</evidence>
<dbReference type="Pfam" id="PF10411">
    <property type="entry name" value="DsbC_N"/>
    <property type="match status" value="1"/>
</dbReference>